<evidence type="ECO:0000313" key="4">
    <source>
        <dbReference type="Proteomes" id="UP000093336"/>
    </source>
</evidence>
<protein>
    <recommendedName>
        <fullName evidence="5">Ankyrin repeat-containing protein</fullName>
    </recommendedName>
</protein>
<proteinExistence type="predicted"/>
<dbReference type="RefSeq" id="WP_058450484.1">
    <property type="nucleotide sequence ID" value="NZ_CAAAJF010000001.1"/>
</dbReference>
<comment type="caution">
    <text evidence="1">The sequence shown here is derived from an EMBL/GenBank/DDBJ whole genome shotgun (WGS) entry which is preliminary data.</text>
</comment>
<dbReference type="OrthoDB" id="5632628at2"/>
<keyword evidence="4" id="KW-1185">Reference proteome</keyword>
<dbReference type="EMBL" id="LYOZ01000052">
    <property type="protein sequence ID" value="OCH97067.1"/>
    <property type="molecule type" value="Genomic_DNA"/>
</dbReference>
<dbReference type="STRING" id="455.Ljam_2662"/>
<gene>
    <name evidence="2" type="ORF">A8135_05395</name>
    <name evidence="1" type="ORF">Ljam_2662</name>
</gene>
<evidence type="ECO:0000313" key="3">
    <source>
        <dbReference type="Proteomes" id="UP000054715"/>
    </source>
</evidence>
<dbReference type="Proteomes" id="UP000093336">
    <property type="component" value="Unassembled WGS sequence"/>
</dbReference>
<reference evidence="2 4" key="2">
    <citation type="submission" date="2016-05" db="EMBL/GenBank/DDBJ databases">
        <authorList>
            <person name="Prochazka B."/>
            <person name="Indra A."/>
            <person name="Hasenberger P."/>
            <person name="Blaschitz M."/>
            <person name="Wagner L."/>
            <person name="Wewalka G."/>
            <person name="Sorschag S."/>
            <person name="Schmid D."/>
            <person name="Ruppitsch W."/>
        </authorList>
    </citation>
    <scope>NUCLEOTIDE SEQUENCE [LARGE SCALE GENOMIC DNA]</scope>
    <source>
        <strain evidence="2 4">974010_12</strain>
    </source>
</reference>
<reference evidence="1 3" key="1">
    <citation type="submission" date="2015-11" db="EMBL/GenBank/DDBJ databases">
        <title>Genomic analysis of 38 Legionella species identifies large and diverse effector repertoires.</title>
        <authorList>
            <person name="Burstein D."/>
            <person name="Amaro F."/>
            <person name="Zusman T."/>
            <person name="Lifshitz Z."/>
            <person name="Cohen O."/>
            <person name="Gilbert J.A."/>
            <person name="Pupko T."/>
            <person name="Shuman H.A."/>
            <person name="Segal G."/>
        </authorList>
    </citation>
    <scope>NUCLEOTIDE SEQUENCE [LARGE SCALE GENOMIC DNA]</scope>
    <source>
        <strain evidence="1 3">JA-26-G1-E2</strain>
    </source>
</reference>
<dbReference type="EMBL" id="LNYG01000013">
    <property type="protein sequence ID" value="KTD08467.1"/>
    <property type="molecule type" value="Genomic_DNA"/>
</dbReference>
<evidence type="ECO:0000313" key="2">
    <source>
        <dbReference type="EMBL" id="OCH97067.1"/>
    </source>
</evidence>
<evidence type="ECO:0000313" key="1">
    <source>
        <dbReference type="EMBL" id="KTD08467.1"/>
    </source>
</evidence>
<organism evidence="1 3">
    <name type="scientific">Legionella jamestowniensis</name>
    <dbReference type="NCBI Taxonomy" id="455"/>
    <lineage>
        <taxon>Bacteria</taxon>
        <taxon>Pseudomonadati</taxon>
        <taxon>Pseudomonadota</taxon>
        <taxon>Gammaproteobacteria</taxon>
        <taxon>Legionellales</taxon>
        <taxon>Legionellaceae</taxon>
        <taxon>Legionella</taxon>
    </lineage>
</organism>
<evidence type="ECO:0008006" key="5">
    <source>
        <dbReference type="Google" id="ProtNLM"/>
    </source>
</evidence>
<sequence length="694" mass="80348">MPKRYVIIPNLALYLNKGAHHIAEELQKAITYDDLQLYHSWEKAKNPKKHVLKNRFSVSGIIEIEVEDEAQLKKTELRKFCEKILSLSSKEEKEKELSTLVKAILVKGFLLPCNQLSLQNREALQVAAFNFNPNDETKLLLNEPPLLYLSNIPRDIHFLLFIDHQFFLNFENWRQYNARESKGKGCVYDLFQGMALLGDFLTRYQKTKTVTFQEIKSLHGVLSESVYYNSTDDRRGVIRDDYNTFPLHADAVTVAGLKELLQRIKADNQADGFRIGYFNRSHIISDFCFTLSWLIRTEILQKKSSDKEESTPDLLIVLRELEKKVIDEIIQKKKDIPPSDIELIVKKFLEDFVPHEKVNKANFWANLSYYYGDLSHRFIKSSPKEEFHYDLFHSRAHALASAGGVESTTVNIHDYNDLELEALAKKIFQLIQEGKEIYLFTPKRDLAEKWADEAIAHFNNIIQKANGANEIIEVTDNLVHELEILHLFHDVNCRTNYLLMNFLFLAHSIKWAMEFNPNRLDAYSSKERIAQHKEAIFRTDYIIANQIQISKNNAVIDHAYRCARLGLQELDYADIDLSAMGADTQYQEISQPFTDALRAFEKSFNNTLTTKIKKYDAQPTQLSSNLFSVPKEYIEFAKALKQFQADYNVRHFFTTVATLSEIPEIEEDIKSLRVLTGFSEDSVKTMGMNFNNVG</sequence>
<accession>A0A0W0UKN7</accession>
<dbReference type="PATRIC" id="fig|455.5.peg.2798"/>
<dbReference type="Proteomes" id="UP000054715">
    <property type="component" value="Unassembled WGS sequence"/>
</dbReference>
<dbReference type="AlphaFoldDB" id="A0A0W0UKN7"/>
<name>A0A0W0UKN7_9GAMM</name>